<dbReference type="InterPro" id="IPR017937">
    <property type="entry name" value="Thioredoxin_CS"/>
</dbReference>
<dbReference type="GO" id="GO:0030313">
    <property type="term" value="C:cell envelope"/>
    <property type="evidence" value="ECO:0007669"/>
    <property type="project" value="UniProtKB-SubCell"/>
</dbReference>
<protein>
    <submittedName>
        <fullName evidence="5">AhpC/TSA family protein</fullName>
    </submittedName>
</protein>
<dbReference type="Proteomes" id="UP000281028">
    <property type="component" value="Unassembled WGS sequence"/>
</dbReference>
<dbReference type="GO" id="GO:0017004">
    <property type="term" value="P:cytochrome complex assembly"/>
    <property type="evidence" value="ECO:0007669"/>
    <property type="project" value="UniProtKB-KW"/>
</dbReference>
<gene>
    <name evidence="5" type="ORF">ECE50_024740</name>
</gene>
<accession>A0A433WI57</accession>
<name>A0A433WI57_9BACT</name>
<keyword evidence="4" id="KW-0676">Redox-active center</keyword>
<evidence type="ECO:0000256" key="1">
    <source>
        <dbReference type="ARBA" id="ARBA00004196"/>
    </source>
</evidence>
<dbReference type="GO" id="GO:0016491">
    <property type="term" value="F:oxidoreductase activity"/>
    <property type="evidence" value="ECO:0007669"/>
    <property type="project" value="InterPro"/>
</dbReference>
<evidence type="ECO:0000256" key="2">
    <source>
        <dbReference type="ARBA" id="ARBA00022748"/>
    </source>
</evidence>
<proteinExistence type="predicted"/>
<dbReference type="InterPro" id="IPR000866">
    <property type="entry name" value="AhpC/TSA"/>
</dbReference>
<dbReference type="AlphaFoldDB" id="A0A433WI57"/>
<dbReference type="OrthoDB" id="750178at2"/>
<keyword evidence="3" id="KW-1015">Disulfide bond</keyword>
<keyword evidence="2" id="KW-0201">Cytochrome c-type biogenesis</keyword>
<sequence>MSNHHVFKTAIAVCCLLLTNTTQAQQAPFTITGQLTALKQETKVMLSYRIGKMHISDSAVTRNGFFEIKGMIEGTVKANLKLKALDDDGTFTLAKMLMADEQTFFLEKGITKVTGTENLTTAKITGGTAQKDYLELVSMYAGIEKEIAPQMAQLKQFAIAGQMPKMDSVSRLLTPAHNRIRDIKLNYLKSHPASYVSWDMLVERSSIIHPETFEPLFNGMNARFRNSAQGKEMAAKLETAKKTGIGRPALPFTLQDTTGKEVSLASLKGKYVLIDFWASWCGPCRAENPHVRKAYEQFRNKNFEIIAVSLDEKRAPWIKAINDDQLPWIHVSDLKGWKNTMAKSYGITAVPQNLLLDPAGVIIAKNLRGEELAKKLAAVIK</sequence>
<reference evidence="5" key="1">
    <citation type="submission" date="2020-05" db="EMBL/GenBank/DDBJ databases">
        <title>Chitinophaga laudate sp. nov., isolated from a tropical peat swamp.</title>
        <authorList>
            <person name="Goh C.B.S."/>
            <person name="Lee M.S."/>
            <person name="Parimannan S."/>
            <person name="Pasbakhsh P."/>
            <person name="Yule C.M."/>
            <person name="Rajandas H."/>
            <person name="Loke S."/>
            <person name="Croft L."/>
            <person name="Tan J.B.L."/>
        </authorList>
    </citation>
    <scope>NUCLEOTIDE SEQUENCE</scope>
    <source>
        <strain evidence="5">Mgbs1</strain>
    </source>
</reference>
<dbReference type="PROSITE" id="PS51352">
    <property type="entry name" value="THIOREDOXIN_2"/>
    <property type="match status" value="1"/>
</dbReference>
<dbReference type="Pfam" id="PF14289">
    <property type="entry name" value="DUF4369"/>
    <property type="match status" value="1"/>
</dbReference>
<evidence type="ECO:0000313" key="5">
    <source>
        <dbReference type="EMBL" id="NSL90066.1"/>
    </source>
</evidence>
<dbReference type="GO" id="GO:0016209">
    <property type="term" value="F:antioxidant activity"/>
    <property type="evidence" value="ECO:0007669"/>
    <property type="project" value="InterPro"/>
</dbReference>
<dbReference type="Gene3D" id="3.40.30.10">
    <property type="entry name" value="Glutaredoxin"/>
    <property type="match status" value="1"/>
</dbReference>
<dbReference type="CDD" id="cd02966">
    <property type="entry name" value="TlpA_like_family"/>
    <property type="match status" value="1"/>
</dbReference>
<comment type="subcellular location">
    <subcellularLocation>
        <location evidence="1">Cell envelope</location>
    </subcellularLocation>
</comment>
<keyword evidence="6" id="KW-1185">Reference proteome</keyword>
<dbReference type="InterPro" id="IPR013766">
    <property type="entry name" value="Thioredoxin_domain"/>
</dbReference>
<evidence type="ECO:0000256" key="4">
    <source>
        <dbReference type="ARBA" id="ARBA00023284"/>
    </source>
</evidence>
<dbReference type="InterPro" id="IPR050553">
    <property type="entry name" value="Thioredoxin_ResA/DsbE_sf"/>
</dbReference>
<dbReference type="PROSITE" id="PS00194">
    <property type="entry name" value="THIOREDOXIN_1"/>
    <property type="match status" value="1"/>
</dbReference>
<comment type="caution">
    <text evidence="5">The sequence shown here is derived from an EMBL/GenBank/DDBJ whole genome shotgun (WGS) entry which is preliminary data.</text>
</comment>
<evidence type="ECO:0000313" key="6">
    <source>
        <dbReference type="Proteomes" id="UP000281028"/>
    </source>
</evidence>
<dbReference type="EMBL" id="RIAR02000001">
    <property type="protein sequence ID" value="NSL90066.1"/>
    <property type="molecule type" value="Genomic_DNA"/>
</dbReference>
<evidence type="ECO:0000256" key="3">
    <source>
        <dbReference type="ARBA" id="ARBA00023157"/>
    </source>
</evidence>
<organism evidence="5 6">
    <name type="scientific">Chitinophaga solisilvae</name>
    <dbReference type="NCBI Taxonomy" id="1233460"/>
    <lineage>
        <taxon>Bacteria</taxon>
        <taxon>Pseudomonadati</taxon>
        <taxon>Bacteroidota</taxon>
        <taxon>Chitinophagia</taxon>
        <taxon>Chitinophagales</taxon>
        <taxon>Chitinophagaceae</taxon>
        <taxon>Chitinophaga</taxon>
    </lineage>
</organism>
<dbReference type="PANTHER" id="PTHR42852:SF6">
    <property type="entry name" value="THIOL:DISULFIDE INTERCHANGE PROTEIN DSBE"/>
    <property type="match status" value="1"/>
</dbReference>
<dbReference type="InterPro" id="IPR025380">
    <property type="entry name" value="DUF4369"/>
</dbReference>
<dbReference type="InterPro" id="IPR036249">
    <property type="entry name" value="Thioredoxin-like_sf"/>
</dbReference>
<dbReference type="Pfam" id="PF00578">
    <property type="entry name" value="AhpC-TSA"/>
    <property type="match status" value="1"/>
</dbReference>
<dbReference type="PANTHER" id="PTHR42852">
    <property type="entry name" value="THIOL:DISULFIDE INTERCHANGE PROTEIN DSBE"/>
    <property type="match status" value="1"/>
</dbReference>
<dbReference type="SUPFAM" id="SSF52833">
    <property type="entry name" value="Thioredoxin-like"/>
    <property type="match status" value="1"/>
</dbReference>